<dbReference type="RefSeq" id="WP_007303858.1">
    <property type="nucleotide sequence ID" value="NZ_AADV02000002.1"/>
</dbReference>
<organism evidence="2 3">
    <name type="scientific">Crocosphaera watsonii WH 8501</name>
    <dbReference type="NCBI Taxonomy" id="165597"/>
    <lineage>
        <taxon>Bacteria</taxon>
        <taxon>Bacillati</taxon>
        <taxon>Cyanobacteriota</taxon>
        <taxon>Cyanophyceae</taxon>
        <taxon>Oscillatoriophycideae</taxon>
        <taxon>Chroococcales</taxon>
        <taxon>Aphanothecaceae</taxon>
        <taxon>Crocosphaera</taxon>
    </lineage>
</organism>
<dbReference type="KEGG" id="cwa:CwatDRAFT_5898"/>
<dbReference type="AlphaFoldDB" id="Q4C8R8"/>
<reference evidence="2" key="2">
    <citation type="submission" date="2005-06" db="EMBL/GenBank/DDBJ databases">
        <title>Sequencing of the draft genome and assembly of Crocosphaera watsonii WH 8501.</title>
        <authorList>
            <consortium name="US DOE Joint Genome Institute (JGI-PGF)"/>
            <person name="Copeland A."/>
            <person name="Lucas S."/>
            <person name="Lapidus A."/>
            <person name="Barry K."/>
            <person name="Detter C."/>
            <person name="Glavina T."/>
            <person name="Hammon N."/>
            <person name="Israni S."/>
            <person name="Pitluck S."/>
            <person name="Richardson P."/>
        </authorList>
    </citation>
    <scope>NUCLEOTIDE SEQUENCE [LARGE SCALE GENOMIC DNA]</scope>
    <source>
        <strain evidence="2">WH 8501</strain>
    </source>
</reference>
<evidence type="ECO:0000256" key="1">
    <source>
        <dbReference type="SAM" id="Phobius"/>
    </source>
</evidence>
<keyword evidence="1" id="KW-0472">Membrane</keyword>
<gene>
    <name evidence="2" type="ORF">CwatDRAFT_5898</name>
</gene>
<feature type="transmembrane region" description="Helical" evidence="1">
    <location>
        <begin position="36"/>
        <end position="55"/>
    </location>
</feature>
<name>Q4C8R8_CROWT</name>
<proteinExistence type="predicted"/>
<comment type="caution">
    <text evidence="2">The sequence shown here is derived from an EMBL/GenBank/DDBJ whole genome shotgun (WGS) entry which is preliminary data.</text>
</comment>
<evidence type="ECO:0000313" key="2">
    <source>
        <dbReference type="EMBL" id="EAM52203.1"/>
    </source>
</evidence>
<keyword evidence="1" id="KW-1133">Transmembrane helix</keyword>
<evidence type="ECO:0000313" key="3">
    <source>
        <dbReference type="Proteomes" id="UP000003922"/>
    </source>
</evidence>
<reference evidence="2" key="3">
    <citation type="submission" date="2016-12" db="EMBL/GenBank/DDBJ databases">
        <title>Annotation of the draft genome assembly of Crocosphaera watsonii WH 8501.</title>
        <authorList>
            <consortium name="US DOE Joint Genome Institute (JGI-ORNL)"/>
            <person name="Larimer F."/>
            <person name="Land M."/>
        </authorList>
    </citation>
    <scope>NUCLEOTIDE SEQUENCE</scope>
    <source>
        <strain evidence="2">WH 8501</strain>
    </source>
</reference>
<keyword evidence="1" id="KW-0812">Transmembrane</keyword>
<keyword evidence="3" id="KW-1185">Reference proteome</keyword>
<dbReference type="EMBL" id="AADV02000002">
    <property type="protein sequence ID" value="EAM52203.1"/>
    <property type="molecule type" value="Genomic_DNA"/>
</dbReference>
<dbReference type="Proteomes" id="UP000003922">
    <property type="component" value="Unassembled WGS sequence"/>
</dbReference>
<reference evidence="2" key="1">
    <citation type="submission" date="2004-02" db="EMBL/GenBank/DDBJ databases">
        <authorList>
            <consortium name="DOE Joint Genome Institute"/>
        </authorList>
    </citation>
    <scope>NUCLEOTIDE SEQUENCE [LARGE SCALE GENOMIC DNA]</scope>
    <source>
        <strain evidence="2">WH 8501</strain>
    </source>
</reference>
<accession>Q4C8R8</accession>
<dbReference type="GeneID" id="88769606"/>
<sequence>MYKKNTDKDFVSAALTAGLGAGVVTSFAVSQGQNPLLALGITVFAAVCGVICHQFDLI</sequence>
<protein>
    <submittedName>
        <fullName evidence="2">Uncharacterized protein</fullName>
    </submittedName>
</protein>